<dbReference type="EMBL" id="KZ819667">
    <property type="protein sequence ID" value="PWN27578.1"/>
    <property type="molecule type" value="Genomic_DNA"/>
</dbReference>
<accession>A0A316US27</accession>
<dbReference type="SMART" id="SM00028">
    <property type="entry name" value="TPR"/>
    <property type="match status" value="4"/>
</dbReference>
<dbReference type="InterPro" id="IPR019734">
    <property type="entry name" value="TPR_rpt"/>
</dbReference>
<dbReference type="PANTHER" id="PTHR44140:SF2">
    <property type="entry name" value="LD25575P"/>
    <property type="match status" value="1"/>
</dbReference>
<feature type="compositionally biased region" description="Gly residues" evidence="4">
    <location>
        <begin position="498"/>
        <end position="508"/>
    </location>
</feature>
<organism evidence="6 7">
    <name type="scientific">Jaminaea rosea</name>
    <dbReference type="NCBI Taxonomy" id="1569628"/>
    <lineage>
        <taxon>Eukaryota</taxon>
        <taxon>Fungi</taxon>
        <taxon>Dikarya</taxon>
        <taxon>Basidiomycota</taxon>
        <taxon>Ustilaginomycotina</taxon>
        <taxon>Exobasidiomycetes</taxon>
        <taxon>Microstromatales</taxon>
        <taxon>Microstromatales incertae sedis</taxon>
        <taxon>Jaminaea</taxon>
    </lineage>
</organism>
<dbReference type="GeneID" id="37030046"/>
<dbReference type="Gene3D" id="1.10.287.110">
    <property type="entry name" value="DnaJ domain"/>
    <property type="match status" value="1"/>
</dbReference>
<keyword evidence="7" id="KW-1185">Reference proteome</keyword>
<dbReference type="Pfam" id="PF13432">
    <property type="entry name" value="TPR_16"/>
    <property type="match status" value="1"/>
</dbReference>
<dbReference type="PRINTS" id="PR00625">
    <property type="entry name" value="JDOMAIN"/>
</dbReference>
<dbReference type="Proteomes" id="UP000245884">
    <property type="component" value="Unassembled WGS sequence"/>
</dbReference>
<dbReference type="OrthoDB" id="1726119at2759"/>
<dbReference type="InterPro" id="IPR001623">
    <property type="entry name" value="DnaJ_domain"/>
</dbReference>
<proteinExistence type="predicted"/>
<dbReference type="GO" id="GO:0034975">
    <property type="term" value="P:protein folding in endoplasmic reticulum"/>
    <property type="evidence" value="ECO:0007669"/>
    <property type="project" value="TreeGrafter"/>
</dbReference>
<feature type="domain" description="J" evidence="5">
    <location>
        <begin position="401"/>
        <end position="462"/>
    </location>
</feature>
<evidence type="ECO:0000256" key="1">
    <source>
        <dbReference type="ARBA" id="ARBA00004240"/>
    </source>
</evidence>
<keyword evidence="3" id="KW-0256">Endoplasmic reticulum</keyword>
<gene>
    <name evidence="6" type="ORF">BDZ90DRAFT_260072</name>
</gene>
<evidence type="ECO:0000256" key="3">
    <source>
        <dbReference type="ARBA" id="ARBA00022824"/>
    </source>
</evidence>
<evidence type="ECO:0000256" key="4">
    <source>
        <dbReference type="SAM" id="MobiDB-lite"/>
    </source>
</evidence>
<protein>
    <submittedName>
        <fullName evidence="6">DnaJ-domain-containing protein</fullName>
    </submittedName>
</protein>
<dbReference type="CDD" id="cd06257">
    <property type="entry name" value="DnaJ"/>
    <property type="match status" value="1"/>
</dbReference>
<dbReference type="GO" id="GO:0005783">
    <property type="term" value="C:endoplasmic reticulum"/>
    <property type="evidence" value="ECO:0007669"/>
    <property type="project" value="UniProtKB-SubCell"/>
</dbReference>
<feature type="compositionally biased region" description="Low complexity" evidence="4">
    <location>
        <begin position="481"/>
        <end position="497"/>
    </location>
</feature>
<dbReference type="InterPro" id="IPR036869">
    <property type="entry name" value="J_dom_sf"/>
</dbReference>
<dbReference type="Pfam" id="PF13181">
    <property type="entry name" value="TPR_8"/>
    <property type="match status" value="2"/>
</dbReference>
<dbReference type="GO" id="GO:0051087">
    <property type="term" value="F:protein-folding chaperone binding"/>
    <property type="evidence" value="ECO:0007669"/>
    <property type="project" value="TreeGrafter"/>
</dbReference>
<reference evidence="6 7" key="1">
    <citation type="journal article" date="2018" name="Mol. Biol. Evol.">
        <title>Broad Genomic Sampling Reveals a Smut Pathogenic Ancestry of the Fungal Clade Ustilaginomycotina.</title>
        <authorList>
            <person name="Kijpornyongpan T."/>
            <person name="Mondo S.J."/>
            <person name="Barry K."/>
            <person name="Sandor L."/>
            <person name="Lee J."/>
            <person name="Lipzen A."/>
            <person name="Pangilinan J."/>
            <person name="LaButti K."/>
            <person name="Hainaut M."/>
            <person name="Henrissat B."/>
            <person name="Grigoriev I.V."/>
            <person name="Spatafora J.W."/>
            <person name="Aime M.C."/>
        </authorList>
    </citation>
    <scope>NUCLEOTIDE SEQUENCE [LARGE SCALE GENOMIC DNA]</scope>
    <source>
        <strain evidence="6 7">MCA 5214</strain>
    </source>
</reference>
<evidence type="ECO:0000313" key="6">
    <source>
        <dbReference type="EMBL" id="PWN27578.1"/>
    </source>
</evidence>
<dbReference type="AlphaFoldDB" id="A0A316US27"/>
<dbReference type="SMART" id="SM00271">
    <property type="entry name" value="DnaJ"/>
    <property type="match status" value="1"/>
</dbReference>
<dbReference type="PANTHER" id="PTHR44140">
    <property type="entry name" value="LD25575P"/>
    <property type="match status" value="1"/>
</dbReference>
<dbReference type="SUPFAM" id="SSF48452">
    <property type="entry name" value="TPR-like"/>
    <property type="match status" value="2"/>
</dbReference>
<feature type="compositionally biased region" description="Gly residues" evidence="4">
    <location>
        <begin position="469"/>
        <end position="480"/>
    </location>
</feature>
<dbReference type="Gene3D" id="1.25.40.10">
    <property type="entry name" value="Tetratricopeptide repeat domain"/>
    <property type="match status" value="1"/>
</dbReference>
<dbReference type="InterPro" id="IPR011990">
    <property type="entry name" value="TPR-like_helical_dom_sf"/>
</dbReference>
<comment type="subcellular location">
    <subcellularLocation>
        <location evidence="1">Endoplasmic reticulum</location>
    </subcellularLocation>
</comment>
<dbReference type="PROSITE" id="PS50076">
    <property type="entry name" value="DNAJ_2"/>
    <property type="match status" value="1"/>
</dbReference>
<dbReference type="RefSeq" id="XP_025362190.1">
    <property type="nucleotide sequence ID" value="XM_025508223.1"/>
</dbReference>
<evidence type="ECO:0000313" key="7">
    <source>
        <dbReference type="Proteomes" id="UP000245884"/>
    </source>
</evidence>
<name>A0A316US27_9BASI</name>
<evidence type="ECO:0000256" key="2">
    <source>
        <dbReference type="ARBA" id="ARBA00022729"/>
    </source>
</evidence>
<sequence length="533" mass="57496">MASGKYSSAIASFDEAISADPSAYLTYYRRATASLSLGRTSAALADLDHLLRLKPDFAQAYFSKANVLMKEGHLDEAQRSVREFLRLKKGDERGVEVESKVAGAIRHIKELESAAAAVEKGVGKGKGKGQGKATVKGDRQLEAKANDCVTAAGKVLEVSPNNLSARAKRASCRLALGDVQDSMADWSRIAHLSPSTDLYLRLSSLQYFVFGGTPSERDDGLGYLKSCLASDPDNKLCAKAHRRLKGVEKQLKKADRFAEQGEWRAVLSALKGAKVGKNTVLQNVEEALAEDKESQLLPPGTESAVEASLLLHHIRKLHCRAHTSLDEPLKAKPFCETVLAQDGEDVWALVSRGDSLMKEEKYEEAMRDYRLALERAGGQDQSIHSRLTKAQRLHKQANSKDYYKVLGVSRDADGPTIKKAYRKLAKVNHPDKGGSAEKMAAINEAFDVLNDPEKRAQFDQGVDPNDPMAGGGGGGPGSGGQPFVFQQGGNPFASFFQQGGGGGGGGGQQFFHQGFQSGGRRGHAGQQFAFNFG</sequence>
<dbReference type="GO" id="GO:0051787">
    <property type="term" value="F:misfolded protein binding"/>
    <property type="evidence" value="ECO:0007669"/>
    <property type="project" value="TreeGrafter"/>
</dbReference>
<dbReference type="InterPro" id="IPR051727">
    <property type="entry name" value="DnaJ_C3_Co-chaperones"/>
</dbReference>
<evidence type="ECO:0000259" key="5">
    <source>
        <dbReference type="PROSITE" id="PS50076"/>
    </source>
</evidence>
<dbReference type="STRING" id="1569628.A0A316US27"/>
<dbReference type="Pfam" id="PF00226">
    <property type="entry name" value="DnaJ"/>
    <property type="match status" value="1"/>
</dbReference>
<dbReference type="SUPFAM" id="SSF46565">
    <property type="entry name" value="Chaperone J-domain"/>
    <property type="match status" value="1"/>
</dbReference>
<feature type="region of interest" description="Disordered" evidence="4">
    <location>
        <begin position="458"/>
        <end position="524"/>
    </location>
</feature>
<keyword evidence="2" id="KW-0732">Signal</keyword>